<comment type="caution">
    <text evidence="1">The sequence shown here is derived from an EMBL/GenBank/DDBJ whole genome shotgun (WGS) entry which is preliminary data.</text>
</comment>
<dbReference type="AlphaFoldDB" id="A0AAW7R1G9"/>
<proteinExistence type="predicted"/>
<dbReference type="InterPro" id="IPR006521">
    <property type="entry name" value="Tail_protein_I"/>
</dbReference>
<evidence type="ECO:0000313" key="1">
    <source>
        <dbReference type="EMBL" id="KGC12581.1"/>
    </source>
</evidence>
<dbReference type="Proteomes" id="UP000029590">
    <property type="component" value="Unassembled WGS sequence"/>
</dbReference>
<dbReference type="Pfam" id="PF09684">
    <property type="entry name" value="Tail_P2_I"/>
    <property type="match status" value="1"/>
</dbReference>
<protein>
    <submittedName>
        <fullName evidence="1">Phage tail family protein</fullName>
    </submittedName>
</protein>
<accession>A0AAW7R1G9</accession>
<organism evidence="1 2">
    <name type="scientific">Burkholderia gladioli</name>
    <name type="common">Pseudomonas marginata</name>
    <name type="synonym">Phytomonas marginata</name>
    <dbReference type="NCBI Taxonomy" id="28095"/>
    <lineage>
        <taxon>Bacteria</taxon>
        <taxon>Pseudomonadati</taxon>
        <taxon>Pseudomonadota</taxon>
        <taxon>Betaproteobacteria</taxon>
        <taxon>Burkholderiales</taxon>
        <taxon>Burkholderiaceae</taxon>
        <taxon>Burkholderia</taxon>
    </lineage>
</organism>
<dbReference type="KEGG" id="bgo:BM43_4889"/>
<dbReference type="EMBL" id="JPGG01000016">
    <property type="protein sequence ID" value="KGC12581.1"/>
    <property type="molecule type" value="Genomic_DNA"/>
</dbReference>
<dbReference type="RefSeq" id="WP_036056616.1">
    <property type="nucleotide sequence ID" value="NZ_CADEVY010000002.1"/>
</dbReference>
<name>A0AAW7R1G9_BURGA</name>
<sequence>MSTDPSGYLRYLPAIYRDAAAPFVGDYLKIFEKLLTGIDDQALDGRRGIQELLASAVIGNLFYPRLSFLFPPKDTSFIPPISGAEHSQEVQILDDLNRYIGVPSPPNPAARFSGGQHATQPPEAAIQAWLDGFLNWLAGWVDLVPDGSWDIDKKRNVIAQSLALYRMRGTPQGIGMLIDLLFLPLTLTGVALGESDTDDSDRSKTHPIAGDVKVTVSNPTPVGITVRDDSKSPDAFVLQDSDTNPGPVVSGYAPWVFDVLITLPNDDNPDFLLTATNVTQVQQLIRQITQLLDRVRPAATRYTIGIVPTMQLPVVPPRPKQAASSATLGVNTLLGIGGGNP</sequence>
<evidence type="ECO:0000313" key="2">
    <source>
        <dbReference type="Proteomes" id="UP000029590"/>
    </source>
</evidence>
<gene>
    <name evidence="1" type="ORF">DM48_2877</name>
</gene>
<reference evidence="1 2" key="1">
    <citation type="submission" date="2014-04" db="EMBL/GenBank/DDBJ databases">
        <authorList>
            <person name="Bishop-Lilly K.A."/>
            <person name="Broomall S.M."/>
            <person name="Chain P.S."/>
            <person name="Chertkov O."/>
            <person name="Coyne S.R."/>
            <person name="Daligault H.E."/>
            <person name="Davenport K.W."/>
            <person name="Erkkila T."/>
            <person name="Frey K.G."/>
            <person name="Gibbons H.S."/>
            <person name="Gu W."/>
            <person name="Jaissle J."/>
            <person name="Johnson S.L."/>
            <person name="Koroleva G.I."/>
            <person name="Ladner J.T."/>
            <person name="Lo C.-C."/>
            <person name="Minogue T.D."/>
            <person name="Munk C."/>
            <person name="Palacios G.F."/>
            <person name="Redden C.L."/>
            <person name="Rosenzweig C.N."/>
            <person name="Scholz M.B."/>
            <person name="Teshima H."/>
            <person name="Xu Y."/>
        </authorList>
    </citation>
    <scope>NUCLEOTIDE SEQUENCE [LARGE SCALE GENOMIC DNA]</scope>
    <source>
        <strain evidence="2">gladioli</strain>
    </source>
</reference>
<dbReference type="GeneID" id="66461004"/>